<evidence type="ECO:0000256" key="1">
    <source>
        <dbReference type="SAM" id="MobiDB-lite"/>
    </source>
</evidence>
<gene>
    <name evidence="2" type="ORF">MTY59_06560</name>
</gene>
<protein>
    <submittedName>
        <fullName evidence="2">Uncharacterized protein</fullName>
    </submittedName>
</protein>
<accession>A0ABM7SSQ2</accession>
<proteinExistence type="predicted"/>
<dbReference type="EMBL" id="AP024828">
    <property type="protein sequence ID" value="BCZ20801.1"/>
    <property type="molecule type" value="Genomic_DNA"/>
</dbReference>
<organism evidence="2 3">
    <name type="scientific">Mycobacterium senriense</name>
    <dbReference type="NCBI Taxonomy" id="2775496"/>
    <lineage>
        <taxon>Bacteria</taxon>
        <taxon>Bacillati</taxon>
        <taxon>Actinomycetota</taxon>
        <taxon>Actinomycetes</taxon>
        <taxon>Mycobacteriales</taxon>
        <taxon>Mycobacteriaceae</taxon>
        <taxon>Mycobacterium</taxon>
        <taxon>Mycobacterium avium complex (MAC)</taxon>
    </lineage>
</organism>
<dbReference type="Proteomes" id="UP000826012">
    <property type="component" value="Chromosome"/>
</dbReference>
<reference evidence="2 3" key="1">
    <citation type="submission" date="2021-07" db="EMBL/GenBank/DDBJ databases">
        <title>Complete genome sequence of nontuberculous Mycobacterium sp. TY59.</title>
        <authorList>
            <person name="Fukushima K."/>
        </authorList>
    </citation>
    <scope>NUCLEOTIDE SEQUENCE [LARGE SCALE GENOMIC DNA]</scope>
    <source>
        <strain evidence="2 3">TY59</strain>
    </source>
</reference>
<evidence type="ECO:0000313" key="3">
    <source>
        <dbReference type="Proteomes" id="UP000826012"/>
    </source>
</evidence>
<evidence type="ECO:0000313" key="2">
    <source>
        <dbReference type="EMBL" id="BCZ20801.1"/>
    </source>
</evidence>
<name>A0ABM7SSQ2_9MYCO</name>
<sequence>MRQEPGRIEAEVVITHAPGDRRGGRAVEHERFDAVPMIELPCDGQTRGPGSDDKGIGVVPKSGREVRPWHACVTTHEGVEFTAQ</sequence>
<keyword evidence="3" id="KW-1185">Reference proteome</keyword>
<feature type="region of interest" description="Disordered" evidence="1">
    <location>
        <begin position="40"/>
        <end position="62"/>
    </location>
</feature>